<protein>
    <submittedName>
        <fullName evidence="7">SulP family inorganic anion transporter</fullName>
    </submittedName>
</protein>
<feature type="transmembrane region" description="Helical" evidence="5">
    <location>
        <begin position="408"/>
        <end position="428"/>
    </location>
</feature>
<evidence type="ECO:0000256" key="4">
    <source>
        <dbReference type="ARBA" id="ARBA00023136"/>
    </source>
</evidence>
<dbReference type="Pfam" id="PF00916">
    <property type="entry name" value="Sulfate_transp"/>
    <property type="match status" value="1"/>
</dbReference>
<dbReference type="GO" id="GO:0016020">
    <property type="term" value="C:membrane"/>
    <property type="evidence" value="ECO:0007669"/>
    <property type="project" value="UniProtKB-SubCell"/>
</dbReference>
<feature type="transmembrane region" description="Helical" evidence="5">
    <location>
        <begin position="118"/>
        <end position="142"/>
    </location>
</feature>
<dbReference type="KEGG" id="tvl:FAZ95_05950"/>
<feature type="transmembrane region" description="Helical" evidence="5">
    <location>
        <begin position="40"/>
        <end position="58"/>
    </location>
</feature>
<keyword evidence="2 5" id="KW-0812">Transmembrane</keyword>
<dbReference type="RefSeq" id="WP_137331605.1">
    <property type="nucleotide sequence ID" value="NZ_CP040077.1"/>
</dbReference>
<evidence type="ECO:0000313" key="8">
    <source>
        <dbReference type="Proteomes" id="UP000298656"/>
    </source>
</evidence>
<dbReference type="InterPro" id="IPR001902">
    <property type="entry name" value="SLC26A/SulP_fam"/>
</dbReference>
<evidence type="ECO:0000256" key="5">
    <source>
        <dbReference type="SAM" id="Phobius"/>
    </source>
</evidence>
<comment type="subcellular location">
    <subcellularLocation>
        <location evidence="1">Membrane</location>
        <topology evidence="1">Multi-pass membrane protein</topology>
    </subcellularLocation>
</comment>
<feature type="domain" description="SLC26A/SulP transporter" evidence="6">
    <location>
        <begin position="13"/>
        <end position="385"/>
    </location>
</feature>
<gene>
    <name evidence="7" type="ORF">FAZ95_05950</name>
</gene>
<dbReference type="GO" id="GO:0055085">
    <property type="term" value="P:transmembrane transport"/>
    <property type="evidence" value="ECO:0007669"/>
    <property type="project" value="InterPro"/>
</dbReference>
<dbReference type="EMBL" id="CP040077">
    <property type="protein sequence ID" value="QCP48772.1"/>
    <property type="molecule type" value="Genomic_DNA"/>
</dbReference>
<keyword evidence="3 5" id="KW-1133">Transmembrane helix</keyword>
<reference evidence="7 8" key="1">
    <citation type="submission" date="2019-05" db="EMBL/GenBank/DDBJ databases">
        <title>Burkholderia sp. DHOD12, isolated from subtropical forest soil.</title>
        <authorList>
            <person name="Gao Z.-H."/>
            <person name="Qiu L.-H."/>
        </authorList>
    </citation>
    <scope>NUCLEOTIDE SEQUENCE [LARGE SCALE GENOMIC DNA]</scope>
    <source>
        <strain evidence="7 8">DHOD12</strain>
    </source>
</reference>
<feature type="transmembrane region" description="Helical" evidence="5">
    <location>
        <begin position="162"/>
        <end position="182"/>
    </location>
</feature>
<feature type="transmembrane region" description="Helical" evidence="5">
    <location>
        <begin position="305"/>
        <end position="323"/>
    </location>
</feature>
<feature type="transmembrane region" description="Helical" evidence="5">
    <location>
        <begin position="343"/>
        <end position="369"/>
    </location>
</feature>
<evidence type="ECO:0000256" key="1">
    <source>
        <dbReference type="ARBA" id="ARBA00004141"/>
    </source>
</evidence>
<dbReference type="PANTHER" id="PTHR11814">
    <property type="entry name" value="SULFATE TRANSPORTER"/>
    <property type="match status" value="1"/>
</dbReference>
<feature type="transmembrane region" description="Helical" evidence="5">
    <location>
        <begin position="89"/>
        <end position="106"/>
    </location>
</feature>
<feature type="transmembrane region" description="Helical" evidence="5">
    <location>
        <begin position="381"/>
        <end position="402"/>
    </location>
</feature>
<keyword evidence="8" id="KW-1185">Reference proteome</keyword>
<dbReference type="InterPro" id="IPR011547">
    <property type="entry name" value="SLC26A/SulP_dom"/>
</dbReference>
<feature type="transmembrane region" description="Helical" evidence="5">
    <location>
        <begin position="202"/>
        <end position="223"/>
    </location>
</feature>
<evidence type="ECO:0000259" key="6">
    <source>
        <dbReference type="Pfam" id="PF00916"/>
    </source>
</evidence>
<name>A0A4P8IJ37_9BURK</name>
<dbReference type="AlphaFoldDB" id="A0A4P8IJ37"/>
<evidence type="ECO:0000256" key="3">
    <source>
        <dbReference type="ARBA" id="ARBA00022989"/>
    </source>
</evidence>
<feature type="transmembrane region" description="Helical" evidence="5">
    <location>
        <begin position="12"/>
        <end position="34"/>
    </location>
</feature>
<dbReference type="Proteomes" id="UP000298656">
    <property type="component" value="Chromosome 1"/>
</dbReference>
<evidence type="ECO:0000256" key="2">
    <source>
        <dbReference type="ARBA" id="ARBA00022692"/>
    </source>
</evidence>
<accession>A0A4P8IJ37</accession>
<organism evidence="7 8">
    <name type="scientific">Trinickia violacea</name>
    <dbReference type="NCBI Taxonomy" id="2571746"/>
    <lineage>
        <taxon>Bacteria</taxon>
        <taxon>Pseudomonadati</taxon>
        <taxon>Pseudomonadota</taxon>
        <taxon>Betaproteobacteria</taxon>
        <taxon>Burkholderiales</taxon>
        <taxon>Burkholderiaceae</taxon>
        <taxon>Trinickia</taxon>
    </lineage>
</organism>
<feature type="transmembrane region" description="Helical" evidence="5">
    <location>
        <begin position="65"/>
        <end position="83"/>
    </location>
</feature>
<keyword evidence="4 5" id="KW-0472">Membrane</keyword>
<evidence type="ECO:0000313" key="7">
    <source>
        <dbReference type="EMBL" id="QCP48772.1"/>
    </source>
</evidence>
<proteinExistence type="predicted"/>
<dbReference type="OrthoDB" id="9769739at2"/>
<feature type="transmembrane region" description="Helical" evidence="5">
    <location>
        <begin position="261"/>
        <end position="284"/>
    </location>
</feature>
<sequence>MIDNRTSRLPSFPRDLFAGTVVFLVSLPLCLGIAQASGVAPFAGLLSGIVGGIVVALLSGSRFSVSGPAAGLVVIVVDAIARLGSFSTFLLAVLLSGAIQFVFGMLKAGRLASYVPTPVIKGMLAAIGLLLIVTQLPVAFGIGDEGSAAGHAAHGAATVSTWFGHVSLGACALTLLSIGLLFAWETQALRRFALVRLMPGPLAVVLLGIAATLLLGAFAPAFAPAAEHRVALPSLASFAALQGALQLPDFGPNFALLADPAVWRVAITLAIVASLETLLSLEAVEQIDPERRPAPPNRELKAQGVGNLIAGALGGLPITSVIVRSSANVQAGAQSRLSAVIHGVLLAVSVIALTDVINLIPLASLAAILIMTGAKLAKPSLFVSVARQGFCAFAPFIVTLAGVFATDLLSGIVLGLLSSVLMAIGGNLRSPIMLAQHDDHYLLSFRKDVSFLGKVPLKHYLRQIPNGATVIVDVTRADFVDYDVSALINDFVAEAPRRGIVVDYRQRPPMSQQETLRAWARRWPRVWIGRSPEAE</sequence>